<gene>
    <name evidence="1" type="ORF">WN944_009395</name>
</gene>
<comment type="caution">
    <text evidence="1">The sequence shown here is derived from an EMBL/GenBank/DDBJ whole genome shotgun (WGS) entry which is preliminary data.</text>
</comment>
<sequence>MESKDHASVDVEKLAESLSGKFKAMRYPSSESICIYRVPQHAVFPSK</sequence>
<evidence type="ECO:0000313" key="1">
    <source>
        <dbReference type="EMBL" id="KAK9220971.1"/>
    </source>
</evidence>
<evidence type="ECO:0000313" key="2">
    <source>
        <dbReference type="Proteomes" id="UP001428341"/>
    </source>
</evidence>
<proteinExistence type="predicted"/>
<dbReference type="AlphaFoldDB" id="A0AAP0MS26"/>
<dbReference type="EMBL" id="JBCGBO010000002">
    <property type="protein sequence ID" value="KAK9220971.1"/>
    <property type="molecule type" value="Genomic_DNA"/>
</dbReference>
<protein>
    <submittedName>
        <fullName evidence="1">Uncharacterized protein</fullName>
    </submittedName>
</protein>
<name>A0AAP0MS26_9ROSI</name>
<keyword evidence="2" id="KW-1185">Reference proteome</keyword>
<organism evidence="1 2">
    <name type="scientific">Citrus x changshan-huyou</name>
    <dbReference type="NCBI Taxonomy" id="2935761"/>
    <lineage>
        <taxon>Eukaryota</taxon>
        <taxon>Viridiplantae</taxon>
        <taxon>Streptophyta</taxon>
        <taxon>Embryophyta</taxon>
        <taxon>Tracheophyta</taxon>
        <taxon>Spermatophyta</taxon>
        <taxon>Magnoliopsida</taxon>
        <taxon>eudicotyledons</taxon>
        <taxon>Gunneridae</taxon>
        <taxon>Pentapetalae</taxon>
        <taxon>rosids</taxon>
        <taxon>malvids</taxon>
        <taxon>Sapindales</taxon>
        <taxon>Rutaceae</taxon>
        <taxon>Aurantioideae</taxon>
        <taxon>Citrus</taxon>
    </lineage>
</organism>
<dbReference type="Proteomes" id="UP001428341">
    <property type="component" value="Unassembled WGS sequence"/>
</dbReference>
<accession>A0AAP0MS26</accession>
<reference evidence="1 2" key="1">
    <citation type="submission" date="2024-05" db="EMBL/GenBank/DDBJ databases">
        <title>Haplotype-resolved chromosome-level genome assembly of Huyou (Citrus changshanensis).</title>
        <authorList>
            <person name="Miao C."/>
            <person name="Chen W."/>
            <person name="Wu Y."/>
            <person name="Wang L."/>
            <person name="Zhao S."/>
            <person name="Grierson D."/>
            <person name="Xu C."/>
            <person name="Chen K."/>
        </authorList>
    </citation>
    <scope>NUCLEOTIDE SEQUENCE [LARGE SCALE GENOMIC DNA]</scope>
    <source>
        <strain evidence="1">01-14</strain>
        <tissue evidence="1">Leaf</tissue>
    </source>
</reference>